<gene>
    <name evidence="2" type="ORF">BCR33DRAFT_854387</name>
</gene>
<reference evidence="2 3" key="1">
    <citation type="submission" date="2016-07" db="EMBL/GenBank/DDBJ databases">
        <title>Pervasive Adenine N6-methylation of Active Genes in Fungi.</title>
        <authorList>
            <consortium name="DOE Joint Genome Institute"/>
            <person name="Mondo S.J."/>
            <person name="Dannebaum R.O."/>
            <person name="Kuo R.C."/>
            <person name="Labutti K."/>
            <person name="Haridas S."/>
            <person name="Kuo A."/>
            <person name="Salamov A."/>
            <person name="Ahrendt S.R."/>
            <person name="Lipzen A."/>
            <person name="Sullivan W."/>
            <person name="Andreopoulos W.B."/>
            <person name="Clum A."/>
            <person name="Lindquist E."/>
            <person name="Daum C."/>
            <person name="Ramamoorthy G.K."/>
            <person name="Gryganskyi A."/>
            <person name="Culley D."/>
            <person name="Magnuson J.K."/>
            <person name="James T.Y."/>
            <person name="O'Malley M.A."/>
            <person name="Stajich J.E."/>
            <person name="Spatafora J.W."/>
            <person name="Visel A."/>
            <person name="Grigoriev I.V."/>
        </authorList>
    </citation>
    <scope>NUCLEOTIDE SEQUENCE [LARGE SCALE GENOMIC DNA]</scope>
    <source>
        <strain evidence="2 3">JEL800</strain>
    </source>
</reference>
<evidence type="ECO:0000313" key="2">
    <source>
        <dbReference type="EMBL" id="ORY37929.1"/>
    </source>
</evidence>
<comment type="caution">
    <text evidence="2">The sequence shown here is derived from an EMBL/GenBank/DDBJ whole genome shotgun (WGS) entry which is preliminary data.</text>
</comment>
<dbReference type="Proteomes" id="UP000193642">
    <property type="component" value="Unassembled WGS sequence"/>
</dbReference>
<name>A0A1Y2BT54_9FUNG</name>
<evidence type="ECO:0000256" key="1">
    <source>
        <dbReference type="SAM" id="MobiDB-lite"/>
    </source>
</evidence>
<sequence length="183" mass="20267">MLNRNDHESDEFSRRRDGARKRKSSAEEHDGQAKKAKEEEQLKQSKGGKRSFLIISQEEMDAMIAEEAAAAAMEVVDLRHKPFRVLPAKPALLNPISSGITEFLFPSNEALDRLANETAVPWQSSRSLGFNSGTEPLVITHVEPEVDSDEEVPFERGLGKGKTPARRLANSFLGQTYKGDSCA</sequence>
<dbReference type="EMBL" id="MCGO01000047">
    <property type="protein sequence ID" value="ORY37929.1"/>
    <property type="molecule type" value="Genomic_DNA"/>
</dbReference>
<feature type="compositionally biased region" description="Basic and acidic residues" evidence="1">
    <location>
        <begin position="1"/>
        <end position="16"/>
    </location>
</feature>
<accession>A0A1Y2BT54</accession>
<dbReference type="AlphaFoldDB" id="A0A1Y2BT54"/>
<protein>
    <submittedName>
        <fullName evidence="2">Uncharacterized protein</fullName>
    </submittedName>
</protein>
<proteinExistence type="predicted"/>
<organism evidence="2 3">
    <name type="scientific">Rhizoclosmatium globosum</name>
    <dbReference type="NCBI Taxonomy" id="329046"/>
    <lineage>
        <taxon>Eukaryota</taxon>
        <taxon>Fungi</taxon>
        <taxon>Fungi incertae sedis</taxon>
        <taxon>Chytridiomycota</taxon>
        <taxon>Chytridiomycota incertae sedis</taxon>
        <taxon>Chytridiomycetes</taxon>
        <taxon>Chytridiales</taxon>
        <taxon>Chytriomycetaceae</taxon>
        <taxon>Rhizoclosmatium</taxon>
    </lineage>
</organism>
<feature type="compositionally biased region" description="Basic and acidic residues" evidence="1">
    <location>
        <begin position="24"/>
        <end position="43"/>
    </location>
</feature>
<keyword evidence="3" id="KW-1185">Reference proteome</keyword>
<feature type="region of interest" description="Disordered" evidence="1">
    <location>
        <begin position="1"/>
        <end position="51"/>
    </location>
</feature>
<evidence type="ECO:0000313" key="3">
    <source>
        <dbReference type="Proteomes" id="UP000193642"/>
    </source>
</evidence>